<dbReference type="InterPro" id="IPR000182">
    <property type="entry name" value="GNAT_dom"/>
</dbReference>
<dbReference type="InterPro" id="IPR016181">
    <property type="entry name" value="Acyl_CoA_acyltransferase"/>
</dbReference>
<organism evidence="2 3">
    <name type="scientific">Paenibacillus lautus</name>
    <name type="common">Bacillus lautus</name>
    <dbReference type="NCBI Taxonomy" id="1401"/>
    <lineage>
        <taxon>Bacteria</taxon>
        <taxon>Bacillati</taxon>
        <taxon>Bacillota</taxon>
        <taxon>Bacilli</taxon>
        <taxon>Bacillales</taxon>
        <taxon>Paenibacillaceae</taxon>
        <taxon>Paenibacillus</taxon>
    </lineage>
</organism>
<dbReference type="EMBL" id="MRTF01000001">
    <property type="protein sequence ID" value="OME96698.1"/>
    <property type="molecule type" value="Genomic_DNA"/>
</dbReference>
<sequence length="172" mass="19458">MNIRTETINDHEKVQDLLTQAFPGQEEALLVQRLREDKTFQRELSIVAEEDGIIKGHIMFSQASLIDGIHSHYVAALGPLAVLPDYQRQGIGGILIEEGKRRCLSHGYPLVFLFGHPAYYPRYGFVQARTYGIDLTQFTVSDEVFMVAELQLGALNHLHGEFRFHSAFEDLG</sequence>
<name>A0A1R1B9F9_PAELA</name>
<evidence type="ECO:0000313" key="2">
    <source>
        <dbReference type="EMBL" id="OME96698.1"/>
    </source>
</evidence>
<dbReference type="STRING" id="1401.BK123_03690"/>
<dbReference type="PROSITE" id="PS51186">
    <property type="entry name" value="GNAT"/>
    <property type="match status" value="1"/>
</dbReference>
<gene>
    <name evidence="2" type="ORF">BK123_03690</name>
</gene>
<reference evidence="2 3" key="1">
    <citation type="submission" date="2016-11" db="EMBL/GenBank/DDBJ databases">
        <title>Paenibacillus species isolates.</title>
        <authorList>
            <person name="Beno S.M."/>
        </authorList>
    </citation>
    <scope>NUCLEOTIDE SEQUENCE [LARGE SCALE GENOMIC DNA]</scope>
    <source>
        <strain evidence="2 3">FSL F4-0100</strain>
    </source>
</reference>
<protein>
    <submittedName>
        <fullName evidence="2">GNAT family N-acetyltransferase</fullName>
    </submittedName>
</protein>
<comment type="caution">
    <text evidence="2">The sequence shown here is derived from an EMBL/GenBank/DDBJ whole genome shotgun (WGS) entry which is preliminary data.</text>
</comment>
<evidence type="ECO:0000313" key="3">
    <source>
        <dbReference type="Proteomes" id="UP000187074"/>
    </source>
</evidence>
<dbReference type="OrthoDB" id="9797178at2"/>
<dbReference type="Proteomes" id="UP000187074">
    <property type="component" value="Unassembled WGS sequence"/>
</dbReference>
<dbReference type="GO" id="GO:0016747">
    <property type="term" value="F:acyltransferase activity, transferring groups other than amino-acyl groups"/>
    <property type="evidence" value="ECO:0007669"/>
    <property type="project" value="InterPro"/>
</dbReference>
<accession>A0A1R1B9F9</accession>
<evidence type="ECO:0000259" key="1">
    <source>
        <dbReference type="PROSITE" id="PS51186"/>
    </source>
</evidence>
<dbReference type="CDD" id="cd04301">
    <property type="entry name" value="NAT_SF"/>
    <property type="match status" value="1"/>
</dbReference>
<dbReference type="RefSeq" id="WP_076321041.1">
    <property type="nucleotide sequence ID" value="NZ_JBCMZZ010000006.1"/>
</dbReference>
<dbReference type="SUPFAM" id="SSF55729">
    <property type="entry name" value="Acyl-CoA N-acyltransferases (Nat)"/>
    <property type="match status" value="1"/>
</dbReference>
<dbReference type="AlphaFoldDB" id="A0A1R1B9F9"/>
<feature type="domain" description="N-acetyltransferase" evidence="1">
    <location>
        <begin position="1"/>
        <end position="151"/>
    </location>
</feature>
<keyword evidence="2" id="KW-0808">Transferase</keyword>
<dbReference type="Gene3D" id="3.40.630.30">
    <property type="match status" value="1"/>
</dbReference>
<dbReference type="Pfam" id="PF13527">
    <property type="entry name" value="Acetyltransf_9"/>
    <property type="match status" value="1"/>
</dbReference>
<proteinExistence type="predicted"/>